<evidence type="ECO:0000256" key="8">
    <source>
        <dbReference type="ARBA" id="ARBA00022840"/>
    </source>
</evidence>
<keyword evidence="5 18" id="KW-0547">Nucleotide-binding</keyword>
<comment type="subcellular location">
    <subcellularLocation>
        <location evidence="2">Cytoplasm</location>
    </subcellularLocation>
    <subcellularLocation>
        <location evidence="1">Endoplasmic reticulum</location>
    </subcellularLocation>
</comment>
<dbReference type="GO" id="GO:0016308">
    <property type="term" value="F:1-phosphatidylinositol-4-phosphate 5-kinase activity"/>
    <property type="evidence" value="ECO:0007669"/>
    <property type="project" value="TreeGrafter"/>
</dbReference>
<protein>
    <recommendedName>
        <fullName evidence="15">Phosphatidylinositol 5-phosphate 4-kinase type-2 gamma</fullName>
        <ecNumber evidence="14">2.7.1.149</ecNumber>
    </recommendedName>
    <alternativeName>
        <fullName evidence="16">Phosphatidylinositol 5-phosphate 4-kinase type II gamma</fullName>
    </alternativeName>
</protein>
<feature type="domain" description="PIPK" evidence="19">
    <location>
        <begin position="43"/>
        <end position="312"/>
    </location>
</feature>
<comment type="catalytic activity">
    <reaction evidence="12">
        <text>1,2-dihexadecanoyl-sn-glycero-3-phospho-(1D-myo-inositol-5-phosphate) + GTP = 1,2-dihexadecanoyl-sn-glycero-3-phospho-(1D-myo-inositol-4,5-bisphosphate) + GDP + H(+)</text>
        <dbReference type="Rhea" id="RHEA:55964"/>
        <dbReference type="ChEBI" id="CHEBI:15378"/>
        <dbReference type="ChEBI" id="CHEBI:37565"/>
        <dbReference type="ChEBI" id="CHEBI:58189"/>
        <dbReference type="ChEBI" id="CHEBI:83423"/>
        <dbReference type="ChEBI" id="CHEBI:84968"/>
    </reaction>
    <physiologicalReaction direction="left-to-right" evidence="12">
        <dbReference type="Rhea" id="RHEA:55965"/>
    </physiologicalReaction>
</comment>
<sequence>MASSSVPPATVSAATAAPGPGFGFASKTKKKHFVQQKVKVFRAADPLVGVFLWGVAHSINELSQVPPPVMLLPDDFKASSKIKVNNHLFHRENLPSHFKFKEYCPQVFRNLRDRFGIDDQDYLVSLTRSPPSESEGSDGRFLISYDRTLVIKEVSSEDIADMHSNLSNYHQYIVKCHGNTLLPQFLGMYRVSVDSEDSYMLVMRNMFSHRLPVHRKYDLKGSLVSREASDKEKVKELPTLKDMDFLNKNQKVYIGEEEKKVFLEKLKRDVEVMIGVLWEVAASFSSPQGGCFSHSPSEGTAPLPFILWVLCM</sequence>
<proteinExistence type="predicted"/>
<keyword evidence="4 18" id="KW-0808">Transferase</keyword>
<organism evidence="20 21">
    <name type="scientific">Lynx pardinus</name>
    <name type="common">Iberian lynx</name>
    <name type="synonym">Felis pardina</name>
    <dbReference type="NCBI Taxonomy" id="191816"/>
    <lineage>
        <taxon>Eukaryota</taxon>
        <taxon>Metazoa</taxon>
        <taxon>Chordata</taxon>
        <taxon>Craniata</taxon>
        <taxon>Vertebrata</taxon>
        <taxon>Euteleostomi</taxon>
        <taxon>Mammalia</taxon>
        <taxon>Eutheria</taxon>
        <taxon>Laurasiatheria</taxon>
        <taxon>Carnivora</taxon>
        <taxon>Feliformia</taxon>
        <taxon>Felidae</taxon>
        <taxon>Felinae</taxon>
        <taxon>Lynx</taxon>
    </lineage>
</organism>
<evidence type="ECO:0000256" key="13">
    <source>
        <dbReference type="ARBA" id="ARBA00038742"/>
    </source>
</evidence>
<dbReference type="SUPFAM" id="SSF56104">
    <property type="entry name" value="SAICAR synthase-like"/>
    <property type="match status" value="1"/>
</dbReference>
<dbReference type="SMART" id="SM00330">
    <property type="entry name" value="PIPKc"/>
    <property type="match status" value="1"/>
</dbReference>
<dbReference type="GO" id="GO:0005783">
    <property type="term" value="C:endoplasmic reticulum"/>
    <property type="evidence" value="ECO:0007669"/>
    <property type="project" value="UniProtKB-SubCell"/>
</dbReference>
<accession>A0A485NHS7</accession>
<evidence type="ECO:0000256" key="18">
    <source>
        <dbReference type="PROSITE-ProRule" id="PRU00781"/>
    </source>
</evidence>
<dbReference type="GO" id="GO:0016309">
    <property type="term" value="F:1-phosphatidylinositol-5-phosphate 4-kinase activity"/>
    <property type="evidence" value="ECO:0007669"/>
    <property type="project" value="UniProtKB-EC"/>
</dbReference>
<comment type="catalytic activity">
    <reaction evidence="11">
        <text>a 1,2-diacyl-sn-glycero-3-phospho-(1D-myo-inositol-5-phosphate) + ATP = a 1,2-diacyl-sn-glycero-3-phospho-(1D-myo-inositol-4,5-bisphosphate) + ADP + H(+)</text>
        <dbReference type="Rhea" id="RHEA:12280"/>
        <dbReference type="ChEBI" id="CHEBI:15378"/>
        <dbReference type="ChEBI" id="CHEBI:30616"/>
        <dbReference type="ChEBI" id="CHEBI:57795"/>
        <dbReference type="ChEBI" id="CHEBI:58456"/>
        <dbReference type="ChEBI" id="CHEBI:456216"/>
        <dbReference type="EC" id="2.7.1.149"/>
    </reaction>
    <physiologicalReaction direction="left-to-right" evidence="11">
        <dbReference type="Rhea" id="RHEA:12281"/>
    </physiologicalReaction>
</comment>
<dbReference type="InterPro" id="IPR027483">
    <property type="entry name" value="PInositol-4-P-4/5-kinase_C_sf"/>
</dbReference>
<comment type="subunit">
    <text evidence="13">Interacts with PIP5K1A; the interaction inhibits PIP5K1A kinase activity.</text>
</comment>
<evidence type="ECO:0000259" key="19">
    <source>
        <dbReference type="PROSITE" id="PS51455"/>
    </source>
</evidence>
<dbReference type="PROSITE" id="PS51455">
    <property type="entry name" value="PIPK"/>
    <property type="match status" value="1"/>
</dbReference>
<dbReference type="AlphaFoldDB" id="A0A485NHS7"/>
<keyword evidence="3" id="KW-0963">Cytoplasm</keyword>
<evidence type="ECO:0000313" key="20">
    <source>
        <dbReference type="EMBL" id="VFV33075.1"/>
    </source>
</evidence>
<dbReference type="Pfam" id="PF01504">
    <property type="entry name" value="PIP5K"/>
    <property type="match status" value="1"/>
</dbReference>
<dbReference type="GO" id="GO:0005524">
    <property type="term" value="F:ATP binding"/>
    <property type="evidence" value="ECO:0007669"/>
    <property type="project" value="UniProtKB-UniRule"/>
</dbReference>
<dbReference type="Proteomes" id="UP000386466">
    <property type="component" value="Unassembled WGS sequence"/>
</dbReference>
<dbReference type="InterPro" id="IPR027484">
    <property type="entry name" value="PInositol-4-P-5-kinase_N"/>
</dbReference>
<evidence type="ECO:0000256" key="11">
    <source>
        <dbReference type="ARBA" id="ARBA00036698"/>
    </source>
</evidence>
<evidence type="ECO:0000256" key="15">
    <source>
        <dbReference type="ARBA" id="ARBA00039392"/>
    </source>
</evidence>
<keyword evidence="6 18" id="KW-0418">Kinase</keyword>
<name>A0A485NHS7_LYNPA</name>
<dbReference type="GO" id="GO:0005886">
    <property type="term" value="C:plasma membrane"/>
    <property type="evidence" value="ECO:0007669"/>
    <property type="project" value="TreeGrafter"/>
</dbReference>
<keyword evidence="8 18" id="KW-0067">ATP-binding</keyword>
<evidence type="ECO:0000256" key="1">
    <source>
        <dbReference type="ARBA" id="ARBA00004240"/>
    </source>
</evidence>
<evidence type="ECO:0000256" key="6">
    <source>
        <dbReference type="ARBA" id="ARBA00022777"/>
    </source>
</evidence>
<evidence type="ECO:0000256" key="12">
    <source>
        <dbReference type="ARBA" id="ARBA00036950"/>
    </source>
</evidence>
<evidence type="ECO:0000256" key="5">
    <source>
        <dbReference type="ARBA" id="ARBA00022741"/>
    </source>
</evidence>
<dbReference type="GO" id="GO:0046854">
    <property type="term" value="P:phosphatidylinositol phosphate biosynthetic process"/>
    <property type="evidence" value="ECO:0007669"/>
    <property type="project" value="TreeGrafter"/>
</dbReference>
<keyword evidence="9" id="KW-0443">Lipid metabolism</keyword>
<comment type="catalytic activity">
    <reaction evidence="10">
        <text>1,2-dihexadecanoyl-sn-glycero-3-phospho-(1D-myo-inositol-5-phosphate) + ATP = 1,2-dihexadecanoyl-sn-glycero-3-phospho-(1D-myo-inositol-4,5-bisphosphate) + ADP + H(+)</text>
        <dbReference type="Rhea" id="RHEA:55992"/>
        <dbReference type="ChEBI" id="CHEBI:15378"/>
        <dbReference type="ChEBI" id="CHEBI:30616"/>
        <dbReference type="ChEBI" id="CHEBI:83423"/>
        <dbReference type="ChEBI" id="CHEBI:84968"/>
        <dbReference type="ChEBI" id="CHEBI:456216"/>
    </reaction>
    <physiologicalReaction direction="left-to-right" evidence="10">
        <dbReference type="Rhea" id="RHEA:55993"/>
    </physiologicalReaction>
</comment>
<dbReference type="InterPro" id="IPR023610">
    <property type="entry name" value="PInositol-4/5-P-5/4-kinase"/>
</dbReference>
<evidence type="ECO:0000256" key="9">
    <source>
        <dbReference type="ARBA" id="ARBA00023098"/>
    </source>
</evidence>
<evidence type="ECO:0000256" key="17">
    <source>
        <dbReference type="ARBA" id="ARBA00046223"/>
    </source>
</evidence>
<evidence type="ECO:0000256" key="14">
    <source>
        <dbReference type="ARBA" id="ARBA00039039"/>
    </source>
</evidence>
<evidence type="ECO:0000256" key="7">
    <source>
        <dbReference type="ARBA" id="ARBA00022824"/>
    </source>
</evidence>
<evidence type="ECO:0000256" key="10">
    <source>
        <dbReference type="ARBA" id="ARBA00036478"/>
    </source>
</evidence>
<evidence type="ECO:0000256" key="4">
    <source>
        <dbReference type="ARBA" id="ARBA00022679"/>
    </source>
</evidence>
<evidence type="ECO:0000313" key="21">
    <source>
        <dbReference type="Proteomes" id="UP000386466"/>
    </source>
</evidence>
<evidence type="ECO:0000256" key="3">
    <source>
        <dbReference type="ARBA" id="ARBA00022490"/>
    </source>
</evidence>
<dbReference type="PANTHER" id="PTHR23086:SF35">
    <property type="entry name" value="PHOSPHATIDYLINOSITOL 5-PHOSPHATE 4-KINASE TYPE-2 GAMMA"/>
    <property type="match status" value="1"/>
</dbReference>
<gene>
    <name evidence="20" type="ORF">LYPA_23C005456</name>
</gene>
<dbReference type="Gene3D" id="3.30.810.10">
    <property type="entry name" value="2-Layer Sandwich"/>
    <property type="match status" value="1"/>
</dbReference>
<reference evidence="20 21" key="1">
    <citation type="submission" date="2019-01" db="EMBL/GenBank/DDBJ databases">
        <authorList>
            <person name="Alioto T."/>
            <person name="Alioto T."/>
        </authorList>
    </citation>
    <scope>NUCLEOTIDE SEQUENCE [LARGE SCALE GENOMIC DNA]</scope>
</reference>
<comment type="function">
    <text evidence="17">Phosphatidylinositol 5-phosphate 4-kinase with low enzymatic activity. May be a GTP sensor, has higher GTP-dependent kinase activity than ATP-dependent kinase activity. PIP4Ks negatively regulate insulin signaling through a catalytic-independent mechanism. They interact with PIP5Ks and suppress PIP5K-mediated PtdIns(4,5)P2 synthesis and insulin-dependent conversion to PtdIns(3,4,5)P3.</text>
</comment>
<dbReference type="InterPro" id="IPR002498">
    <property type="entry name" value="PInositol-4-P-4/5-kinase_core"/>
</dbReference>
<evidence type="ECO:0000256" key="2">
    <source>
        <dbReference type="ARBA" id="ARBA00004496"/>
    </source>
</evidence>
<dbReference type="Gene3D" id="3.30.800.10">
    <property type="entry name" value="Phosphatidylinositol Phosphate Kinase II Beta"/>
    <property type="match status" value="1"/>
</dbReference>
<keyword evidence="7" id="KW-0256">Endoplasmic reticulum</keyword>
<dbReference type="EC" id="2.7.1.149" evidence="14"/>
<dbReference type="EMBL" id="CAAGRJ010017870">
    <property type="protein sequence ID" value="VFV33075.1"/>
    <property type="molecule type" value="Genomic_DNA"/>
</dbReference>
<dbReference type="PANTHER" id="PTHR23086">
    <property type="entry name" value="PHOSPHATIDYLINOSITOL-4-PHOSPHATE 5-KINASE"/>
    <property type="match status" value="1"/>
</dbReference>
<keyword evidence="21" id="KW-1185">Reference proteome</keyword>
<evidence type="ECO:0000256" key="16">
    <source>
        <dbReference type="ARBA" id="ARBA00041993"/>
    </source>
</evidence>
<dbReference type="FunFam" id="3.30.800.10:FF:000002">
    <property type="entry name" value="Phosphatidylinositol 5-phosphate 4-kinase type-2 beta"/>
    <property type="match status" value="1"/>
</dbReference>